<name>A0AAV4IZM7_9GAST</name>
<accession>A0AAV4IZM7</accession>
<feature type="region of interest" description="Disordered" evidence="1">
    <location>
        <begin position="63"/>
        <end position="85"/>
    </location>
</feature>
<comment type="caution">
    <text evidence="2">The sequence shown here is derived from an EMBL/GenBank/DDBJ whole genome shotgun (WGS) entry which is preliminary data.</text>
</comment>
<reference evidence="2 3" key="1">
    <citation type="journal article" date="2021" name="Elife">
        <title>Chloroplast acquisition without the gene transfer in kleptoplastic sea slugs, Plakobranchus ocellatus.</title>
        <authorList>
            <person name="Maeda T."/>
            <person name="Takahashi S."/>
            <person name="Yoshida T."/>
            <person name="Shimamura S."/>
            <person name="Takaki Y."/>
            <person name="Nagai Y."/>
            <person name="Toyoda A."/>
            <person name="Suzuki Y."/>
            <person name="Arimoto A."/>
            <person name="Ishii H."/>
            <person name="Satoh N."/>
            <person name="Nishiyama T."/>
            <person name="Hasebe M."/>
            <person name="Maruyama T."/>
            <person name="Minagawa J."/>
            <person name="Obokata J."/>
            <person name="Shigenobu S."/>
        </authorList>
    </citation>
    <scope>NUCLEOTIDE SEQUENCE [LARGE SCALE GENOMIC DNA]</scope>
</reference>
<dbReference type="GO" id="GO:0005615">
    <property type="term" value="C:extracellular space"/>
    <property type="evidence" value="ECO:0007669"/>
    <property type="project" value="TreeGrafter"/>
</dbReference>
<proteinExistence type="predicted"/>
<evidence type="ECO:0000313" key="2">
    <source>
        <dbReference type="EMBL" id="GFS15080.1"/>
    </source>
</evidence>
<dbReference type="Proteomes" id="UP000762676">
    <property type="component" value="Unassembled WGS sequence"/>
</dbReference>
<dbReference type="InterPro" id="IPR004245">
    <property type="entry name" value="DUF229"/>
</dbReference>
<gene>
    <name evidence="2" type="ORF">ElyMa_006762600</name>
</gene>
<evidence type="ECO:0000256" key="1">
    <source>
        <dbReference type="SAM" id="MobiDB-lite"/>
    </source>
</evidence>
<protein>
    <submittedName>
        <fullName evidence="2">Uncharacterized protein</fullName>
    </submittedName>
</protein>
<dbReference type="Pfam" id="PF02995">
    <property type="entry name" value="DUF229"/>
    <property type="match status" value="1"/>
</dbReference>
<sequence>MAFVTPPYTFKIEPGISKNLQPTTDITHTTDIAHRRLSFKEITGAKNLTGDVATIPPLATNFAKTQKQENETDKTTTPSVNKPKRVQQCVHPKLSVSDPVMMKHVKKPPMPICTKEEWLEVHNGTVFFSKAALEKNKSFTCNYFPLIRESESKTVFGEPIKNITNGFKMVSDFFKGVCTSETGENNSVVYSGVHYNENRGGRSTKVDPLLSGFEGLSIAILGFDSMSRMSWHRRLKKTREYFYETMKAIELKGHNIIGDGTTAVVLPMLTGYFEWELPECR</sequence>
<keyword evidence="3" id="KW-1185">Reference proteome</keyword>
<dbReference type="PANTHER" id="PTHR10974:SF73">
    <property type="entry name" value="FI21235P1"/>
    <property type="match status" value="1"/>
</dbReference>
<dbReference type="EMBL" id="BMAT01013544">
    <property type="protein sequence ID" value="GFS15080.1"/>
    <property type="molecule type" value="Genomic_DNA"/>
</dbReference>
<dbReference type="AlphaFoldDB" id="A0AAV4IZM7"/>
<organism evidence="2 3">
    <name type="scientific">Elysia marginata</name>
    <dbReference type="NCBI Taxonomy" id="1093978"/>
    <lineage>
        <taxon>Eukaryota</taxon>
        <taxon>Metazoa</taxon>
        <taxon>Spiralia</taxon>
        <taxon>Lophotrochozoa</taxon>
        <taxon>Mollusca</taxon>
        <taxon>Gastropoda</taxon>
        <taxon>Heterobranchia</taxon>
        <taxon>Euthyneura</taxon>
        <taxon>Panpulmonata</taxon>
        <taxon>Sacoglossa</taxon>
        <taxon>Placobranchoidea</taxon>
        <taxon>Plakobranchidae</taxon>
        <taxon>Elysia</taxon>
    </lineage>
</organism>
<dbReference type="PANTHER" id="PTHR10974">
    <property type="entry name" value="FI08016P-RELATED"/>
    <property type="match status" value="1"/>
</dbReference>
<evidence type="ECO:0000313" key="3">
    <source>
        <dbReference type="Proteomes" id="UP000762676"/>
    </source>
</evidence>